<dbReference type="EMBL" id="JAWCTQ010000055">
    <property type="protein sequence ID" value="MDT9686071.1"/>
    <property type="molecule type" value="Genomic_DNA"/>
</dbReference>
<gene>
    <name evidence="2" type="ORF">RND61_28960</name>
</gene>
<dbReference type="RefSeq" id="WP_315881107.1">
    <property type="nucleotide sequence ID" value="NZ_JAWCTQ010000055.1"/>
</dbReference>
<evidence type="ECO:0000313" key="2">
    <source>
        <dbReference type="EMBL" id="MDT9686071.1"/>
    </source>
</evidence>
<feature type="transmembrane region" description="Helical" evidence="1">
    <location>
        <begin position="215"/>
        <end position="235"/>
    </location>
</feature>
<feature type="transmembrane region" description="Helical" evidence="1">
    <location>
        <begin position="179"/>
        <end position="195"/>
    </location>
</feature>
<keyword evidence="1" id="KW-1133">Transmembrane helix</keyword>
<keyword evidence="1" id="KW-0812">Transmembrane</keyword>
<evidence type="ECO:0000313" key="3">
    <source>
        <dbReference type="Proteomes" id="UP001250181"/>
    </source>
</evidence>
<evidence type="ECO:0008006" key="4">
    <source>
        <dbReference type="Google" id="ProtNLM"/>
    </source>
</evidence>
<evidence type="ECO:0000256" key="1">
    <source>
        <dbReference type="SAM" id="Phobius"/>
    </source>
</evidence>
<feature type="transmembrane region" description="Helical" evidence="1">
    <location>
        <begin position="140"/>
        <end position="167"/>
    </location>
</feature>
<keyword evidence="1" id="KW-0472">Membrane</keyword>
<organism evidence="2 3">
    <name type="scientific">Streptomyces tamarix</name>
    <dbReference type="NCBI Taxonomy" id="3078565"/>
    <lineage>
        <taxon>Bacteria</taxon>
        <taxon>Bacillati</taxon>
        <taxon>Actinomycetota</taxon>
        <taxon>Actinomycetes</taxon>
        <taxon>Kitasatosporales</taxon>
        <taxon>Streptomycetaceae</taxon>
        <taxon>Streptomyces</taxon>
    </lineage>
</organism>
<keyword evidence="3" id="KW-1185">Reference proteome</keyword>
<proteinExistence type="predicted"/>
<name>A0ABU3QTF4_9ACTN</name>
<comment type="caution">
    <text evidence="2">The sequence shown here is derived from an EMBL/GenBank/DDBJ whole genome shotgun (WGS) entry which is preliminary data.</text>
</comment>
<feature type="transmembrane region" description="Helical" evidence="1">
    <location>
        <begin position="21"/>
        <end position="39"/>
    </location>
</feature>
<reference evidence="2 3" key="1">
    <citation type="submission" date="2023-09" db="EMBL/GenBank/DDBJ databases">
        <title>Streptomyces sp. nov.: A antagonism against Alternaria gaisen Producing Streptochlin, Isolated from Tamarix root soil.</title>
        <authorList>
            <person name="Chen Y."/>
        </authorList>
    </citation>
    <scope>NUCLEOTIDE SEQUENCE [LARGE SCALE GENOMIC DNA]</scope>
    <source>
        <strain evidence="2 3">TRM76323</strain>
    </source>
</reference>
<accession>A0ABU3QTF4</accession>
<sequence>MRALDRLPVRARGPVHRSLRALALLLLLAAVVDLLSNLVPRQASLRDLLDDVRAGRTSVVHVFYTAPDAVGVRWTTGFAGDKELTHRFETLPGGEGGEAAFEALVRKELAGKGGGGVPVAFDREDPLERLGGLSALVPVLYWRFISTAWLAWAVLVAGATVLVDIVVRARLRAPSAGHWLTACLVFGAGFPAYLWSEPAALWRPTADGRIGGGGVVGRTALWAAGVVALAVTMAATR</sequence>
<protein>
    <recommendedName>
        <fullName evidence="4">Integral membrane protein</fullName>
    </recommendedName>
</protein>
<dbReference type="Proteomes" id="UP001250181">
    <property type="component" value="Unassembled WGS sequence"/>
</dbReference>